<organism evidence="10 11">
    <name type="scientific">Paraburkholderia agricolaris</name>
    <dbReference type="NCBI Taxonomy" id="2152888"/>
    <lineage>
        <taxon>Bacteria</taxon>
        <taxon>Pseudomonadati</taxon>
        <taxon>Pseudomonadota</taxon>
        <taxon>Betaproteobacteria</taxon>
        <taxon>Burkholderiales</taxon>
        <taxon>Burkholderiaceae</taxon>
        <taxon>Paraburkholderia</taxon>
    </lineage>
</organism>
<dbReference type="InterPro" id="IPR051929">
    <property type="entry name" value="VirAsm_ModProt"/>
</dbReference>
<keyword evidence="7" id="KW-0482">Metalloprotease</keyword>
<dbReference type="InterPro" id="IPR037518">
    <property type="entry name" value="MPN"/>
</dbReference>
<accession>A0ABW8ZIR9</accession>
<comment type="similarity">
    <text evidence="1">Belongs to the peptidase C40 family.</text>
</comment>
<feature type="domain" description="NlpC/P60" evidence="9">
    <location>
        <begin position="104"/>
        <end position="241"/>
    </location>
</feature>
<dbReference type="Gene3D" id="3.40.140.10">
    <property type="entry name" value="Cytidine Deaminase, domain 2"/>
    <property type="match status" value="1"/>
</dbReference>
<feature type="domain" description="MPN" evidence="8">
    <location>
        <begin position="1"/>
        <end position="124"/>
    </location>
</feature>
<evidence type="ECO:0000259" key="8">
    <source>
        <dbReference type="PROSITE" id="PS50249"/>
    </source>
</evidence>
<dbReference type="Proteomes" id="UP001629249">
    <property type="component" value="Unassembled WGS sequence"/>
</dbReference>
<keyword evidence="5" id="KW-0788">Thiol protease</keyword>
<dbReference type="PANTHER" id="PTHR34858:SF1">
    <property type="entry name" value="CYSO-CYSTEINE PEPTIDASE"/>
    <property type="match status" value="1"/>
</dbReference>
<evidence type="ECO:0000256" key="1">
    <source>
        <dbReference type="ARBA" id="ARBA00007074"/>
    </source>
</evidence>
<evidence type="ECO:0000256" key="4">
    <source>
        <dbReference type="ARBA" id="ARBA00022801"/>
    </source>
</evidence>
<name>A0ABW8ZIR9_9BURK</name>
<protein>
    <submittedName>
        <fullName evidence="10">C40 family peptidase</fullName>
    </submittedName>
</protein>
<evidence type="ECO:0000256" key="5">
    <source>
        <dbReference type="ARBA" id="ARBA00022807"/>
    </source>
</evidence>
<sequence length="246" mass="27413">MRKVTLNAIRDHAIRAYPRECCGLVVAVGGRERYIECTNAAAGTDHFILPAEEYAAAENAGDIVAVVHSHPDASSEPSEADRVACEASGLPWMIVEVRRDDVGAVQIHGVSNIEPAGFSVPLVGRSFAHGVLDCYTLVRDWYRIERGITLRDFKRSDNWWNAGADLYMENYAAAGFRRLTEADPLAVGDVILMQIRADVANHAGIYIGNGLMLHHRYGRLSNREVYGGYWFENTRTVLRYADDRED</sequence>
<dbReference type="SUPFAM" id="SSF54001">
    <property type="entry name" value="Cysteine proteinases"/>
    <property type="match status" value="1"/>
</dbReference>
<keyword evidence="6" id="KW-0862">Zinc</keyword>
<dbReference type="InterPro" id="IPR028090">
    <property type="entry name" value="JAB_dom_prok"/>
</dbReference>
<dbReference type="InterPro" id="IPR038765">
    <property type="entry name" value="Papain-like_cys_pep_sf"/>
</dbReference>
<evidence type="ECO:0000256" key="3">
    <source>
        <dbReference type="ARBA" id="ARBA00022723"/>
    </source>
</evidence>
<evidence type="ECO:0000313" key="10">
    <source>
        <dbReference type="EMBL" id="MFL9883122.1"/>
    </source>
</evidence>
<dbReference type="Pfam" id="PF14464">
    <property type="entry name" value="Prok-JAB"/>
    <property type="match status" value="1"/>
</dbReference>
<evidence type="ECO:0000256" key="7">
    <source>
        <dbReference type="ARBA" id="ARBA00023049"/>
    </source>
</evidence>
<dbReference type="SMART" id="SM00232">
    <property type="entry name" value="JAB_MPN"/>
    <property type="match status" value="1"/>
</dbReference>
<dbReference type="PROSITE" id="PS50249">
    <property type="entry name" value="MPN"/>
    <property type="match status" value="1"/>
</dbReference>
<keyword evidence="11" id="KW-1185">Reference proteome</keyword>
<dbReference type="SUPFAM" id="SSF102712">
    <property type="entry name" value="JAB1/MPN domain"/>
    <property type="match status" value="1"/>
</dbReference>
<dbReference type="Gene3D" id="3.90.1720.10">
    <property type="entry name" value="endopeptidase domain like (from Nostoc punctiforme)"/>
    <property type="match status" value="1"/>
</dbReference>
<dbReference type="PROSITE" id="PS51935">
    <property type="entry name" value="NLPC_P60"/>
    <property type="match status" value="1"/>
</dbReference>
<dbReference type="InterPro" id="IPR000555">
    <property type="entry name" value="JAMM/MPN+_dom"/>
</dbReference>
<keyword evidence="2" id="KW-0645">Protease</keyword>
<evidence type="ECO:0000259" key="9">
    <source>
        <dbReference type="PROSITE" id="PS51935"/>
    </source>
</evidence>
<dbReference type="CDD" id="cd08073">
    <property type="entry name" value="MPN_NLPC_P60"/>
    <property type="match status" value="1"/>
</dbReference>
<proteinExistence type="inferred from homology"/>
<evidence type="ECO:0000313" key="11">
    <source>
        <dbReference type="Proteomes" id="UP001629249"/>
    </source>
</evidence>
<evidence type="ECO:0000256" key="2">
    <source>
        <dbReference type="ARBA" id="ARBA00022670"/>
    </source>
</evidence>
<dbReference type="RefSeq" id="WP_408326477.1">
    <property type="nucleotide sequence ID" value="NZ_JAQQFH010000002.1"/>
</dbReference>
<dbReference type="PANTHER" id="PTHR34858">
    <property type="entry name" value="CYSO-CYSTEINE PEPTIDASE"/>
    <property type="match status" value="1"/>
</dbReference>
<dbReference type="InterPro" id="IPR000064">
    <property type="entry name" value="NLP_P60_dom"/>
</dbReference>
<evidence type="ECO:0000256" key="6">
    <source>
        <dbReference type="ARBA" id="ARBA00022833"/>
    </source>
</evidence>
<gene>
    <name evidence="10" type="ORF">PQR66_08800</name>
</gene>
<keyword evidence="3" id="KW-0479">Metal-binding</keyword>
<reference evidence="10 11" key="1">
    <citation type="journal article" date="2024" name="Chem. Sci.">
        <title>Discovery of megapolipeptins by genome mining of a Burkholderiales bacteria collection.</title>
        <authorList>
            <person name="Paulo B.S."/>
            <person name="Recchia M.J.J."/>
            <person name="Lee S."/>
            <person name="Fergusson C.H."/>
            <person name="Romanowski S.B."/>
            <person name="Hernandez A."/>
            <person name="Krull N."/>
            <person name="Liu D.Y."/>
            <person name="Cavanagh H."/>
            <person name="Bos A."/>
            <person name="Gray C.A."/>
            <person name="Murphy B.T."/>
            <person name="Linington R.G."/>
            <person name="Eustaquio A.S."/>
        </authorList>
    </citation>
    <scope>NUCLEOTIDE SEQUENCE [LARGE SCALE GENOMIC DNA]</scope>
    <source>
        <strain evidence="10 11">RL16-012-BIC-B</strain>
    </source>
</reference>
<dbReference type="EMBL" id="JAQQFN010000005">
    <property type="protein sequence ID" value="MFL9883122.1"/>
    <property type="molecule type" value="Genomic_DNA"/>
</dbReference>
<dbReference type="Pfam" id="PF00877">
    <property type="entry name" value="NLPC_P60"/>
    <property type="match status" value="1"/>
</dbReference>
<comment type="caution">
    <text evidence="10">The sequence shown here is derived from an EMBL/GenBank/DDBJ whole genome shotgun (WGS) entry which is preliminary data.</text>
</comment>
<keyword evidence="4" id="KW-0378">Hydrolase</keyword>